<sequence length="345" mass="36135">MGFASDSGQVIQNTPDTSTPRLIALDWGTSSQRAWLLGDRGRILDARRPDFGLLGATGDDPGSRTRDYEAAFDAACGDWLAASPGLPAIACGMVGSAQGWREAGYLTTPTDLAIDAADLTTVPHPRGVLHLVPGLRVAPAADGTVAGDVMRGEETQIIGALGMLTPTDSPLTIVLPGTHTKWTRVENRKIVSFATSMSGELYGLVMQHGILGRTAHGGVRDDAAFERGLVTGTSVPSRGLPAELFGARALVLDGLLDPASVPDYVSGVIIADEVRHLLPQFALGGRILLCGNADLCRRYAAALRVHGVVAEMVAEEAAAQGLWHVAIAAGLVEQTPSTNHQKETP</sequence>
<dbReference type="InterPro" id="IPR042258">
    <property type="entry name" value="DGOK_N"/>
</dbReference>
<evidence type="ECO:0000313" key="2">
    <source>
        <dbReference type="Proteomes" id="UP000183407"/>
    </source>
</evidence>
<dbReference type="EMBL" id="FNTL01000004">
    <property type="protein sequence ID" value="SEC87776.1"/>
    <property type="molecule type" value="Genomic_DNA"/>
</dbReference>
<dbReference type="InterPro" id="IPR007729">
    <property type="entry name" value="DGOK"/>
</dbReference>
<dbReference type="GO" id="GO:0008671">
    <property type="term" value="F:2-dehydro-3-deoxygalactonokinase activity"/>
    <property type="evidence" value="ECO:0007669"/>
    <property type="project" value="InterPro"/>
</dbReference>
<dbReference type="Pfam" id="PF05035">
    <property type="entry name" value="DGOK"/>
    <property type="match status" value="1"/>
</dbReference>
<dbReference type="GO" id="GO:0034194">
    <property type="term" value="P:D-galactonate catabolic process"/>
    <property type="evidence" value="ECO:0007669"/>
    <property type="project" value="InterPro"/>
</dbReference>
<dbReference type="AlphaFoldDB" id="A0A1H4W364"/>
<dbReference type="Gene3D" id="3.30.420.310">
    <property type="entry name" value="2-keto-3-deoxy-galactonokinase, C-terminal domain"/>
    <property type="match status" value="1"/>
</dbReference>
<dbReference type="CDD" id="cd24012">
    <property type="entry name" value="ASKHA_NBD_KDGal-kinase"/>
    <property type="match status" value="1"/>
</dbReference>
<organism evidence="1 2">
    <name type="scientific">Rhodococcus jostii</name>
    <dbReference type="NCBI Taxonomy" id="132919"/>
    <lineage>
        <taxon>Bacteria</taxon>
        <taxon>Bacillati</taxon>
        <taxon>Actinomycetota</taxon>
        <taxon>Actinomycetes</taxon>
        <taxon>Mycobacteriales</taxon>
        <taxon>Nocardiaceae</taxon>
        <taxon>Rhodococcus</taxon>
    </lineage>
</organism>
<protein>
    <submittedName>
        <fullName evidence="1">2-dehydro-3-deoxygalactonokinase</fullName>
    </submittedName>
</protein>
<keyword evidence="1" id="KW-0418">Kinase</keyword>
<dbReference type="InterPro" id="IPR042257">
    <property type="entry name" value="DGOK_C"/>
</dbReference>
<dbReference type="Proteomes" id="UP000183407">
    <property type="component" value="Unassembled WGS sequence"/>
</dbReference>
<keyword evidence="1" id="KW-0808">Transferase</keyword>
<evidence type="ECO:0000313" key="1">
    <source>
        <dbReference type="EMBL" id="SEC87776.1"/>
    </source>
</evidence>
<name>A0A1H4W364_RHOJO</name>
<accession>A0A1H4W364</accession>
<proteinExistence type="predicted"/>
<gene>
    <name evidence="1" type="ORF">SAMN04490220_2823</name>
</gene>
<reference evidence="2" key="1">
    <citation type="submission" date="2016-10" db="EMBL/GenBank/DDBJ databases">
        <authorList>
            <person name="Varghese N."/>
        </authorList>
    </citation>
    <scope>NUCLEOTIDE SEQUENCE [LARGE SCALE GENOMIC DNA]</scope>
    <source>
        <strain evidence="2">DSM 44719</strain>
    </source>
</reference>
<dbReference type="Gene3D" id="3.30.420.300">
    <property type="entry name" value="2-keto-3-deoxy-galactonokinase, substrate binding domain"/>
    <property type="match status" value="1"/>
</dbReference>